<protein>
    <submittedName>
        <fullName evidence="3">Alpha-1,2-fucosyltransferase</fullName>
    </submittedName>
</protein>
<dbReference type="CDD" id="cd11301">
    <property type="entry name" value="Fut1_Fut2_like"/>
    <property type="match status" value="1"/>
</dbReference>
<evidence type="ECO:0000313" key="3">
    <source>
        <dbReference type="EMBL" id="XDU98542.1"/>
    </source>
</evidence>
<sequence length="450" mass="53611">MITFSKLEKKGHLGNQLFQIASTIGIAVENNHDFCFPKWSYNYFFKNELVVVSKQEFIAYKEEQFHYESIAFDSVNYDLDGWFQSEKYFDNELTKHYFEFKVDFIQKLKNVYKEAFSKKTILLSIRRGDFVDHPDYFQLPVNYYILALIHNFPDWKERNLIVLSDDIDYCKFHFSFLDNAFFGSQLSGIEQLALGSLCDDFIISNSTFSWWCAWLGEKQHSTVVRPLHYFTKAKNKIDNDRDYFPERWKIFNHLNLKIDLGNTVIALKNKNLILQEYLSHYFHFANDTQMCDWSDFKENITRNEESLLLVNDCVIPPFCIYNAIQKEENSIGFLKGRYLNISKYLDYDLFKKQFDYGLFTKILNQKKSNHKAKELLFAFFPTNPTEKEISFLKNLHKRKVFETLGYTLYFSFAGKIKGFFECKYYLAVNKRSLIVFIKTKVKNIIRPKKN</sequence>
<dbReference type="RefSeq" id="WP_369769509.1">
    <property type="nucleotide sequence ID" value="NZ_CP165626.1"/>
</dbReference>
<dbReference type="EMBL" id="CP165626">
    <property type="protein sequence ID" value="XDU98542.1"/>
    <property type="molecule type" value="Genomic_DNA"/>
</dbReference>
<dbReference type="PANTHER" id="PTHR11927">
    <property type="entry name" value="GALACTOSIDE 2-L-FUCOSYLTRANSFERASE"/>
    <property type="match status" value="1"/>
</dbReference>
<keyword evidence="1" id="KW-0328">Glycosyltransferase</keyword>
<reference evidence="3" key="1">
    <citation type="submission" date="2024-07" db="EMBL/GenBank/DDBJ databases">
        <authorList>
            <person name="Biller S.J."/>
        </authorList>
    </citation>
    <scope>NUCLEOTIDE SEQUENCE</scope>
    <source>
        <strain evidence="3">WC2416</strain>
    </source>
</reference>
<dbReference type="InterPro" id="IPR002516">
    <property type="entry name" value="Glyco_trans_11"/>
</dbReference>
<dbReference type="Pfam" id="PF01531">
    <property type="entry name" value="Glyco_transf_11"/>
    <property type="match status" value="1"/>
</dbReference>
<evidence type="ECO:0000256" key="1">
    <source>
        <dbReference type="ARBA" id="ARBA00022676"/>
    </source>
</evidence>
<dbReference type="GO" id="GO:0016020">
    <property type="term" value="C:membrane"/>
    <property type="evidence" value="ECO:0007669"/>
    <property type="project" value="InterPro"/>
</dbReference>
<dbReference type="PANTHER" id="PTHR11927:SF9">
    <property type="entry name" value="L-FUCOSYLTRANSFERASE"/>
    <property type="match status" value="1"/>
</dbReference>
<dbReference type="GO" id="GO:0005975">
    <property type="term" value="P:carbohydrate metabolic process"/>
    <property type="evidence" value="ECO:0007669"/>
    <property type="project" value="InterPro"/>
</dbReference>
<gene>
    <name evidence="3" type="ORF">AB3G39_15455</name>
</gene>
<dbReference type="GO" id="GO:0008107">
    <property type="term" value="F:galactoside 2-alpha-L-fucosyltransferase activity"/>
    <property type="evidence" value="ECO:0007669"/>
    <property type="project" value="InterPro"/>
</dbReference>
<name>A0AB39WB74_9FLAO</name>
<evidence type="ECO:0000256" key="2">
    <source>
        <dbReference type="ARBA" id="ARBA00022679"/>
    </source>
</evidence>
<organism evidence="3">
    <name type="scientific">Flavobacterium sp. WC2416</name>
    <dbReference type="NCBI Taxonomy" id="3234141"/>
    <lineage>
        <taxon>Bacteria</taxon>
        <taxon>Pseudomonadati</taxon>
        <taxon>Bacteroidota</taxon>
        <taxon>Flavobacteriia</taxon>
        <taxon>Flavobacteriales</taxon>
        <taxon>Flavobacteriaceae</taxon>
        <taxon>Flavobacterium</taxon>
    </lineage>
</organism>
<dbReference type="AlphaFoldDB" id="A0AB39WB74"/>
<accession>A0AB39WB74</accession>
<proteinExistence type="predicted"/>
<keyword evidence="2" id="KW-0808">Transferase</keyword>